<evidence type="ECO:0000313" key="13">
    <source>
        <dbReference type="Proteomes" id="UP001464387"/>
    </source>
</evidence>
<dbReference type="PANTHER" id="PTHR33121:SF79">
    <property type="entry name" value="CYCLIC DI-GMP PHOSPHODIESTERASE PDED-RELATED"/>
    <property type="match status" value="1"/>
</dbReference>
<dbReference type="EC" id="3.1.4.52" evidence="2"/>
<dbReference type="Pfam" id="PF12792">
    <property type="entry name" value="CSS-motif"/>
    <property type="match status" value="1"/>
</dbReference>
<dbReference type="PROSITE" id="PS50883">
    <property type="entry name" value="EAL"/>
    <property type="match status" value="1"/>
</dbReference>
<evidence type="ECO:0000256" key="8">
    <source>
        <dbReference type="ARBA" id="ARBA00023136"/>
    </source>
</evidence>
<dbReference type="Pfam" id="PF00563">
    <property type="entry name" value="EAL"/>
    <property type="match status" value="1"/>
</dbReference>
<keyword evidence="13" id="KW-1185">Reference proteome</keyword>
<evidence type="ECO:0000256" key="10">
    <source>
        <dbReference type="SAM" id="Phobius"/>
    </source>
</evidence>
<organism evidence="12 13">
    <name type="scientific">Mesorhizobium opportunistum</name>
    <dbReference type="NCBI Taxonomy" id="593909"/>
    <lineage>
        <taxon>Bacteria</taxon>
        <taxon>Pseudomonadati</taxon>
        <taxon>Pseudomonadota</taxon>
        <taxon>Alphaproteobacteria</taxon>
        <taxon>Hyphomicrobiales</taxon>
        <taxon>Phyllobacteriaceae</taxon>
        <taxon>Mesorhizobium</taxon>
    </lineage>
</organism>
<dbReference type="RefSeq" id="WP_287278247.1">
    <property type="nucleotide sequence ID" value="NZ_JAMYMY010000050.1"/>
</dbReference>
<evidence type="ECO:0000259" key="11">
    <source>
        <dbReference type="PROSITE" id="PS50883"/>
    </source>
</evidence>
<dbReference type="InterPro" id="IPR050706">
    <property type="entry name" value="Cyclic-di-GMP_PDE-like"/>
</dbReference>
<dbReference type="InterPro" id="IPR024744">
    <property type="entry name" value="CSS-motif_dom"/>
</dbReference>
<dbReference type="SMART" id="SM00052">
    <property type="entry name" value="EAL"/>
    <property type="match status" value="1"/>
</dbReference>
<keyword evidence="8 10" id="KW-0472">Membrane</keyword>
<keyword evidence="6" id="KW-0378">Hydrolase</keyword>
<feature type="transmembrane region" description="Helical" evidence="10">
    <location>
        <begin position="6"/>
        <end position="30"/>
    </location>
</feature>
<dbReference type="EMBL" id="JAMYPJ010000046">
    <property type="protein sequence ID" value="MER8936286.1"/>
    <property type="molecule type" value="Genomic_DNA"/>
</dbReference>
<dbReference type="Proteomes" id="UP001464387">
    <property type="component" value="Unassembled WGS sequence"/>
</dbReference>
<dbReference type="CDD" id="cd01948">
    <property type="entry name" value="EAL"/>
    <property type="match status" value="1"/>
</dbReference>
<proteinExistence type="predicted"/>
<evidence type="ECO:0000313" key="12">
    <source>
        <dbReference type="EMBL" id="MER8936286.1"/>
    </source>
</evidence>
<sequence>MDRSRIIVTAVVLALLGAIVPIAAMFHLSWTQAVQNEYERLHQFASRAIARADMSLDEANDALRQIDRFSGIPCSAEHIARMRQLTINTRTIEEMGYFENGLLKCSSWGPTEGRVARSRPDFITSDGIAVTARMQPVMSAGHSLMALQFKHHNALLDPVRFADVVVDPGVQLALTTKTGILLGTLNGPDPARVEKIIAGPEEGIDDGLLFATARGTGWIAVATEPESQILDSVRRQQLLLLPLGAFIAAFIIGMVVWLSRRRLSPLGELQIAVRKREFIVHYQPIVDLKTGRCVGAEALVRWKRPDGSLARPDLFIPLAEESGLITAITDQVIALVVFDLNSLLVADRSIHIAINLSAADVGTERVLPIIAKALQHTGIQPQQIWLEATERGFVDIEAARSALARARELGHAVAIDDFGTGYSSLSHLEGLPLDALKIDKAFIDTISTNSATSSVTPHIIDMAKTLKLTIVAEGVETQAQADYLVERGVEYGQGWLFAKPMPAAEFIAYCRRAEIRPPGGR</sequence>
<comment type="caution">
    <text evidence="12">The sequence shown here is derived from an EMBL/GenBank/DDBJ whole genome shotgun (WGS) entry which is preliminary data.</text>
</comment>
<evidence type="ECO:0000256" key="1">
    <source>
        <dbReference type="ARBA" id="ARBA00004651"/>
    </source>
</evidence>
<evidence type="ECO:0000256" key="7">
    <source>
        <dbReference type="ARBA" id="ARBA00022989"/>
    </source>
</evidence>
<keyword evidence="4" id="KW-0973">c-di-GMP</keyword>
<dbReference type="SUPFAM" id="SSF141868">
    <property type="entry name" value="EAL domain-like"/>
    <property type="match status" value="1"/>
</dbReference>
<comment type="catalytic activity">
    <reaction evidence="9">
        <text>3',3'-c-di-GMP + H2O = 5'-phosphoguanylyl(3'-&gt;5')guanosine + H(+)</text>
        <dbReference type="Rhea" id="RHEA:24902"/>
        <dbReference type="ChEBI" id="CHEBI:15377"/>
        <dbReference type="ChEBI" id="CHEBI:15378"/>
        <dbReference type="ChEBI" id="CHEBI:58754"/>
        <dbReference type="ChEBI" id="CHEBI:58805"/>
        <dbReference type="EC" id="3.1.4.52"/>
    </reaction>
</comment>
<accession>A0ABV1YM99</accession>
<reference evidence="12 13" key="1">
    <citation type="journal article" date="2024" name="Proc. Natl. Acad. Sci. U.S.A.">
        <title>The evolutionary genomics of adaptation to stress in wild rhizobium bacteria.</title>
        <authorList>
            <person name="Kehlet-Delgado H."/>
            <person name="Montoya A.P."/>
            <person name="Jensen K.T."/>
            <person name="Wendlandt C.E."/>
            <person name="Dexheimer C."/>
            <person name="Roberts M."/>
            <person name="Torres Martinez L."/>
            <person name="Friesen M.L."/>
            <person name="Griffitts J.S."/>
            <person name="Porter S.S."/>
        </authorList>
    </citation>
    <scope>NUCLEOTIDE SEQUENCE [LARGE SCALE GENOMIC DNA]</scope>
    <source>
        <strain evidence="12 13">M0729</strain>
    </source>
</reference>
<evidence type="ECO:0000256" key="5">
    <source>
        <dbReference type="ARBA" id="ARBA00022692"/>
    </source>
</evidence>
<name>A0ABV1YM99_9HYPH</name>
<feature type="domain" description="EAL" evidence="11">
    <location>
        <begin position="262"/>
        <end position="514"/>
    </location>
</feature>
<dbReference type="InterPro" id="IPR035919">
    <property type="entry name" value="EAL_sf"/>
</dbReference>
<dbReference type="PANTHER" id="PTHR33121">
    <property type="entry name" value="CYCLIC DI-GMP PHOSPHODIESTERASE PDEF"/>
    <property type="match status" value="1"/>
</dbReference>
<feature type="transmembrane region" description="Helical" evidence="10">
    <location>
        <begin position="238"/>
        <end position="258"/>
    </location>
</feature>
<keyword evidence="3" id="KW-1003">Cell membrane</keyword>
<dbReference type="Gene3D" id="3.20.20.450">
    <property type="entry name" value="EAL domain"/>
    <property type="match status" value="1"/>
</dbReference>
<evidence type="ECO:0000256" key="2">
    <source>
        <dbReference type="ARBA" id="ARBA00012282"/>
    </source>
</evidence>
<keyword evidence="5 10" id="KW-0812">Transmembrane</keyword>
<dbReference type="InterPro" id="IPR001633">
    <property type="entry name" value="EAL_dom"/>
</dbReference>
<evidence type="ECO:0000256" key="4">
    <source>
        <dbReference type="ARBA" id="ARBA00022636"/>
    </source>
</evidence>
<gene>
    <name evidence="12" type="ORF">NKI33_25415</name>
</gene>
<evidence type="ECO:0000256" key="9">
    <source>
        <dbReference type="ARBA" id="ARBA00034290"/>
    </source>
</evidence>
<comment type="subcellular location">
    <subcellularLocation>
        <location evidence="1">Cell membrane</location>
        <topology evidence="1">Multi-pass membrane protein</topology>
    </subcellularLocation>
</comment>
<protein>
    <recommendedName>
        <fullName evidence="2">cyclic-guanylate-specific phosphodiesterase</fullName>
        <ecNumber evidence="2">3.1.4.52</ecNumber>
    </recommendedName>
</protein>
<keyword evidence="7 10" id="KW-1133">Transmembrane helix</keyword>
<evidence type="ECO:0000256" key="6">
    <source>
        <dbReference type="ARBA" id="ARBA00022801"/>
    </source>
</evidence>
<evidence type="ECO:0000256" key="3">
    <source>
        <dbReference type="ARBA" id="ARBA00022475"/>
    </source>
</evidence>